<feature type="compositionally biased region" description="Low complexity" evidence="1">
    <location>
        <begin position="1613"/>
        <end position="1622"/>
    </location>
</feature>
<feature type="compositionally biased region" description="Gly residues" evidence="1">
    <location>
        <begin position="126"/>
        <end position="143"/>
    </location>
</feature>
<dbReference type="Gene3D" id="1.10.472.80">
    <property type="entry name" value="Ypt/Rab-GAP domain of gyp1p, domain 3"/>
    <property type="match status" value="1"/>
</dbReference>
<feature type="compositionally biased region" description="Basic residues" evidence="1">
    <location>
        <begin position="666"/>
        <end position="675"/>
    </location>
</feature>
<dbReference type="Pfam" id="PF00566">
    <property type="entry name" value="RabGAP-TBC"/>
    <property type="match status" value="1"/>
</dbReference>
<feature type="compositionally biased region" description="Gly residues" evidence="1">
    <location>
        <begin position="753"/>
        <end position="772"/>
    </location>
</feature>
<feature type="compositionally biased region" description="Polar residues" evidence="1">
    <location>
        <begin position="644"/>
        <end position="657"/>
    </location>
</feature>
<dbReference type="eggNOG" id="KOG2221">
    <property type="taxonomic scope" value="Eukaryota"/>
</dbReference>
<dbReference type="OrthoDB" id="159449at2759"/>
<dbReference type="InterPro" id="IPR035969">
    <property type="entry name" value="Rab-GAP_TBC_sf"/>
</dbReference>
<feature type="compositionally biased region" description="Basic and acidic residues" evidence="1">
    <location>
        <begin position="1144"/>
        <end position="1162"/>
    </location>
</feature>
<feature type="region of interest" description="Disordered" evidence="1">
    <location>
        <begin position="803"/>
        <end position="835"/>
    </location>
</feature>
<dbReference type="GO" id="GO:0031267">
    <property type="term" value="F:small GTPase binding"/>
    <property type="evidence" value="ECO:0007669"/>
    <property type="project" value="TreeGrafter"/>
</dbReference>
<feature type="compositionally biased region" description="Gly residues" evidence="1">
    <location>
        <begin position="825"/>
        <end position="835"/>
    </location>
</feature>
<feature type="compositionally biased region" description="Polar residues" evidence="1">
    <location>
        <begin position="1945"/>
        <end position="1954"/>
    </location>
</feature>
<dbReference type="RefSeq" id="XP_001834598.2">
    <property type="nucleotide sequence ID" value="XM_001834546.2"/>
</dbReference>
<dbReference type="EMBL" id="AACS02000012">
    <property type="protein sequence ID" value="EAU87193.2"/>
    <property type="molecule type" value="Genomic_DNA"/>
</dbReference>
<feature type="compositionally biased region" description="Polar residues" evidence="1">
    <location>
        <begin position="251"/>
        <end position="263"/>
    </location>
</feature>
<feature type="compositionally biased region" description="Polar residues" evidence="1">
    <location>
        <begin position="1118"/>
        <end position="1133"/>
    </location>
</feature>
<feature type="compositionally biased region" description="Polar residues" evidence="1">
    <location>
        <begin position="1831"/>
        <end position="1850"/>
    </location>
</feature>
<dbReference type="GO" id="GO:0005096">
    <property type="term" value="F:GTPase activator activity"/>
    <property type="evidence" value="ECO:0007669"/>
    <property type="project" value="TreeGrafter"/>
</dbReference>
<dbReference type="InterPro" id="IPR050302">
    <property type="entry name" value="Rab_GAP_TBC_domain"/>
</dbReference>
<feature type="compositionally biased region" description="Polar residues" evidence="1">
    <location>
        <begin position="102"/>
        <end position="111"/>
    </location>
</feature>
<feature type="compositionally biased region" description="Low complexity" evidence="1">
    <location>
        <begin position="1455"/>
        <end position="1469"/>
    </location>
</feature>
<feature type="compositionally biased region" description="Polar residues" evidence="1">
    <location>
        <begin position="556"/>
        <end position="571"/>
    </location>
</feature>
<dbReference type="GeneID" id="6011113"/>
<feature type="compositionally biased region" description="Polar residues" evidence="1">
    <location>
        <begin position="2148"/>
        <end position="2172"/>
    </location>
</feature>
<feature type="region of interest" description="Disordered" evidence="1">
    <location>
        <begin position="470"/>
        <end position="701"/>
    </location>
</feature>
<feature type="compositionally biased region" description="Low complexity" evidence="1">
    <location>
        <begin position="201"/>
        <end position="225"/>
    </location>
</feature>
<feature type="compositionally biased region" description="Basic and acidic residues" evidence="1">
    <location>
        <begin position="2120"/>
        <end position="2130"/>
    </location>
</feature>
<feature type="compositionally biased region" description="Low complexity" evidence="1">
    <location>
        <begin position="88"/>
        <end position="101"/>
    </location>
</feature>
<feature type="region of interest" description="Disordered" evidence="1">
    <location>
        <begin position="2289"/>
        <end position="2315"/>
    </location>
</feature>
<feature type="region of interest" description="Disordered" evidence="1">
    <location>
        <begin position="1228"/>
        <end position="2172"/>
    </location>
</feature>
<gene>
    <name evidence="3" type="ORF">CC1G_10472</name>
</gene>
<feature type="compositionally biased region" description="Low complexity" evidence="1">
    <location>
        <begin position="1631"/>
        <end position="1644"/>
    </location>
</feature>
<feature type="compositionally biased region" description="Polar residues" evidence="1">
    <location>
        <begin position="1178"/>
        <end position="1190"/>
    </location>
</feature>
<feature type="compositionally biased region" description="Basic and acidic residues" evidence="1">
    <location>
        <begin position="887"/>
        <end position="898"/>
    </location>
</feature>
<feature type="compositionally biased region" description="Gly residues" evidence="1">
    <location>
        <begin position="1686"/>
        <end position="1702"/>
    </location>
</feature>
<feature type="region of interest" description="Disordered" evidence="1">
    <location>
        <begin position="341"/>
        <end position="445"/>
    </location>
</feature>
<dbReference type="InterPro" id="IPR000195">
    <property type="entry name" value="Rab-GAP-TBC_dom"/>
</dbReference>
<feature type="compositionally biased region" description="Low complexity" evidence="1">
    <location>
        <begin position="2108"/>
        <end position="2117"/>
    </location>
</feature>
<proteinExistence type="predicted"/>
<protein>
    <recommendedName>
        <fullName evidence="2">Rab-GAP TBC domain-containing protein</fullName>
    </recommendedName>
</protein>
<dbReference type="InterPro" id="IPR036028">
    <property type="entry name" value="SH3-like_dom_sf"/>
</dbReference>
<feature type="compositionally biased region" description="Basic and acidic residues" evidence="1">
    <location>
        <begin position="1281"/>
        <end position="1294"/>
    </location>
</feature>
<feature type="compositionally biased region" description="Acidic residues" evidence="1">
    <location>
        <begin position="542"/>
        <end position="555"/>
    </location>
</feature>
<dbReference type="PROSITE" id="PS50086">
    <property type="entry name" value="TBC_RABGAP"/>
    <property type="match status" value="1"/>
</dbReference>
<feature type="compositionally biased region" description="Low complexity" evidence="1">
    <location>
        <begin position="2289"/>
        <end position="2306"/>
    </location>
</feature>
<feature type="region of interest" description="Disordered" evidence="1">
    <location>
        <begin position="1111"/>
        <end position="1213"/>
    </location>
</feature>
<evidence type="ECO:0000313" key="4">
    <source>
        <dbReference type="Proteomes" id="UP000001861"/>
    </source>
</evidence>
<feature type="compositionally biased region" description="Low complexity" evidence="1">
    <location>
        <begin position="983"/>
        <end position="994"/>
    </location>
</feature>
<feature type="compositionally biased region" description="Polar residues" evidence="1">
    <location>
        <begin position="400"/>
        <end position="412"/>
    </location>
</feature>
<dbReference type="PANTHER" id="PTHR47219">
    <property type="entry name" value="RAB GTPASE-ACTIVATING PROTEIN 1-LIKE"/>
    <property type="match status" value="1"/>
</dbReference>
<feature type="compositionally biased region" description="Polar residues" evidence="1">
    <location>
        <begin position="154"/>
        <end position="172"/>
    </location>
</feature>
<feature type="region of interest" description="Disordered" evidence="1">
    <location>
        <begin position="865"/>
        <end position="904"/>
    </location>
</feature>
<feature type="compositionally biased region" description="Polar residues" evidence="1">
    <location>
        <begin position="359"/>
        <end position="371"/>
    </location>
</feature>
<sequence>MSTMDPIELARWTRFAMKGGIGKCTALTDCVAESSEDLMFLKDDEIVVLLQVADKEGVYLGYCEGVIGRFSGSHVRFHGKLKKPVMARRASSSTASVSSSREGSTPNTFAKSPTPTFTPPSSRLGGSFGVAGAGSAREGGLGREGVARDGLSRDGTSSRTSTPASPFPNLSNVGAMRSDSRASLGRHHHHMSMSATIQDHTSSSPSSSATPASTSAPPVSAASPPLVDQQQSGRMVGGEVEEEEARPPQFAFSSNTHSPSPSVRNLEQQFHLVEEGWRRGSIRDSSVVSSARVSVDVDADAEEGKARPAPLELLEAHVDPLRITKKSPVVSPAVPAFIEEREGRMPIDEGTALEERSRSSLVDSPNTTVEGSSSSSTTTTATTTTATPSSSNTAPTPSSKNAPLTLSLTNDDSPSEYGDDDDDDDHPLKPPNTSLMPDTSYSTTSFSNRFSVASAEGVVGIGLSLLQDLADGMSDSDSDEDEGEGRGGEDGLGSAGTATYANVGRGGGGVDGVGSGPGSAGLTRNASVRSVDTVDGLRYGDDSEDEDDDDDDEDGPSTSTFFPMPPNTHQDVQLPPGTLSRTHSLAQSARSFGHGHNQSLGGGHGHKQSLGGLGGVGGGGVGVNRSPPQVHTSPPIPSSSPPSTVLQKFPTTDGSSLSPTSPTYPHHAHSHHQHQHQPPNPPYLHYSHQRERRPSEAPSVRSIRSIAHSVRSSGTAATSSSWEGAGDIYDDYRYSRFSMGSVSGFGGSPSGFGGSPSGFSGGGSIGGGGGPGSPVPGATFAGAMGAGIGGSLGRAAGKRMSSMSAVTAASEQDVVPPVPVRRGSEGPGVLGVSGGGGGVGSNAGAGGSSAGAGGSNVGVGERGRVLSLDSKAPSVSTTPLGEGEDEESKRSTLRRDSDASVYTQASSSRMSLALSAFRTNANQHNPHADSFDGRSTAMSGFTAASGFTSTSGFTATSTSGYTTTSNTNGSRPPPLDLQRQRHTSTSTSSSNATSDPENQRSPLLHATWGSPLSSPGMGEHGSPGSGIAMGVAIGSPGAVGYGSPGAGGYGMVSVGNVAIHDGLGSPTSHIGPGAMSGGGMLGVVNPGMGGGTFGRAGGGGIASALRQRVEDERKVGTGESSLMSLFDGQNQGNAGVKGGYQYSAEEKGEGSMDLSRDEDSSRGDTTLDSTDNSKDGDMSNTTDFSQSTDLSRSSDGDTTKDTTNNDISLTESERRTLGLGRRIVVEDDEELPSVVEDSYTSVGSGESGETEVGGGGDEKQASNTAVKDSSQRQSRQQILLDRARSQREMDRDGEQDMSLVSTTEFSQSSSKDSEDGLAYGTDEDEEDDNVTILPHTPLSAAAPPLPPSLTISSSSRPSTPAEQGPSAASASTTTTATGSTTTTASSTLAPPGQPSHLRPSLRELREGATVRVPGTGERRSLFMPHPGAPKAPKDLGVEESEGPMFLRGEVSPVSPGGFQQQPHGPAQGQVPPPGQAPGQAPGPGQQPPPPGGYPYPYQQQAPPPMMRPSARQIILQALSRPPPPPPAPIPRPPGPGMRVPPPPIRRGPTIYGRIEGDFATSMGPIPITWSVDPPPTKARVVPPSASIQPGGVQQPGGGGGGVAHGPGGGPHALGGPHVAGGPHAPGGGPHAGLRTPPTNTTGLPPTAPIQSSPLRAGSVPPGERGMQRMGSFEGVPVRTGSVPPGAAGGFGSASTVGGGGVGKRPSVMSLREGLLGSTAINSSLSSTAEEKSDSTTTTLTKEGNVSGGSGSSNKPIPRANFFPKVGGIGVRPRSRSFSGLGAGDVKGRPDPLAAPSEIKKSASLTGSSAVATNTQSSTGVKSTPHRPSPLSLPQNTITNSKTPSPSTPNQHPMLRPRISTPNLKSPSSPLARDMTFGQQQSQMPPPSPLAQSHRPLEQVQQRSQTPTSQQRAQTPTSPRRTSEAQRSSSASVQPSRSSSGHAQPHRSSSANAQPPTSPRKLGFGLGRAGSPESTHTSGLPNIASVSTAGSTAANTSGNANTNENGIAKSTSPPPTNGPVPGVGLHLRRLTGSRSAMNLRGSLGDDRSPSWEELNGFRPPSIGGAASASNSSPVTASNPSATRPIPIPRRGGTLSPPPQPMNASGGSGSSAAPSSSPSLHIDTKNLGDEPSPRGGAFGGFGNAGGQFLDSRSQLVTSPTALSPTIGRQNSLRSKLSLPNLRRIKNKQDDALSIDGPSPEVLLQVQDMEFELVRPALTQFTAARASEDSVVLGRDMGPALDSAGSTVTGGSGASFLRAESPAFSISSGGRSPTVDIANSWGGLKSPGAGGSSLSMLSGSASPQPYGSPAAPPPDTSTIEAHRNREQKWMSLLSSSPPSQARKTKKVRKLLLEGVPSSVRYLVWSHLTDGKAKCVAGVYPQLCKRGKVPLSERIEREVESGEWFLDEERAQLRLLKEAGGGVVQLLQAYLNMVPDIEYSSGLPHIVGQLLLLAPEEDAFWIFVSIMDTHIRSYFSTTSSQMEVDAALFSRALEVNDPPIAKKLFVDMGILPVTICKPWFESLFVGCLPDEFLARSWDVFLYDGIPFLLRVGLAIVAFVRRQLLDCTSEEAVLQLLHRPPPISLPSNAENYLNFVLGTVKLKDDDVKKQRVKMEAQVKKQIQQQQGPRSAGSISLPR</sequence>
<feature type="compositionally biased region" description="Low complexity" evidence="1">
    <location>
        <begin position="1333"/>
        <end position="1389"/>
    </location>
</feature>
<evidence type="ECO:0000259" key="2">
    <source>
        <dbReference type="PROSITE" id="PS50086"/>
    </source>
</evidence>
<evidence type="ECO:0000313" key="3">
    <source>
        <dbReference type="EMBL" id="EAU87193.2"/>
    </source>
</evidence>
<feature type="compositionally biased region" description="Low complexity" evidence="1">
    <location>
        <begin position="946"/>
        <end position="970"/>
    </location>
</feature>
<dbReference type="STRING" id="240176.A8NL29"/>
<name>A8NL29_COPC7</name>
<feature type="compositionally biased region" description="Low complexity" evidence="1">
    <location>
        <begin position="2058"/>
        <end position="2072"/>
    </location>
</feature>
<dbReference type="Proteomes" id="UP000001861">
    <property type="component" value="Unassembled WGS sequence"/>
</dbReference>
<feature type="compositionally biased region" description="Low complexity" evidence="1">
    <location>
        <begin position="372"/>
        <end position="399"/>
    </location>
</feature>
<dbReference type="PANTHER" id="PTHR47219:SF9">
    <property type="entry name" value="GTPASE ACTIVATING PROTEIN AND CENTROSOME-ASSOCIATED, ISOFORM B"/>
    <property type="match status" value="1"/>
</dbReference>
<feature type="region of interest" description="Disordered" evidence="1">
    <location>
        <begin position="946"/>
        <end position="1023"/>
    </location>
</feature>
<feature type="compositionally biased region" description="Gly residues" evidence="1">
    <location>
        <begin position="2134"/>
        <end position="2143"/>
    </location>
</feature>
<reference evidence="3 4" key="1">
    <citation type="journal article" date="2010" name="Proc. Natl. Acad. Sci. U.S.A.">
        <title>Insights into evolution of multicellular fungi from the assembled chromosomes of the mushroom Coprinopsis cinerea (Coprinus cinereus).</title>
        <authorList>
            <person name="Stajich J.E."/>
            <person name="Wilke S.K."/>
            <person name="Ahren D."/>
            <person name="Au C.H."/>
            <person name="Birren B.W."/>
            <person name="Borodovsky M."/>
            <person name="Burns C."/>
            <person name="Canback B."/>
            <person name="Casselton L.A."/>
            <person name="Cheng C.K."/>
            <person name="Deng J."/>
            <person name="Dietrich F.S."/>
            <person name="Fargo D.C."/>
            <person name="Farman M.L."/>
            <person name="Gathman A.C."/>
            <person name="Goldberg J."/>
            <person name="Guigo R."/>
            <person name="Hoegger P.J."/>
            <person name="Hooker J.B."/>
            <person name="Huggins A."/>
            <person name="James T.Y."/>
            <person name="Kamada T."/>
            <person name="Kilaru S."/>
            <person name="Kodira C."/>
            <person name="Kues U."/>
            <person name="Kupfer D."/>
            <person name="Kwan H.S."/>
            <person name="Lomsadze A."/>
            <person name="Li W."/>
            <person name="Lilly W.W."/>
            <person name="Ma L.J."/>
            <person name="Mackey A.J."/>
            <person name="Manning G."/>
            <person name="Martin F."/>
            <person name="Muraguchi H."/>
            <person name="Natvig D.O."/>
            <person name="Palmerini H."/>
            <person name="Ramesh M.A."/>
            <person name="Rehmeyer C.J."/>
            <person name="Roe B.A."/>
            <person name="Shenoy N."/>
            <person name="Stanke M."/>
            <person name="Ter-Hovhannisyan V."/>
            <person name="Tunlid A."/>
            <person name="Velagapudi R."/>
            <person name="Vision T.J."/>
            <person name="Zeng Q."/>
            <person name="Zolan M.E."/>
            <person name="Pukkila P.J."/>
        </authorList>
    </citation>
    <scope>NUCLEOTIDE SEQUENCE [LARGE SCALE GENOMIC DNA]</scope>
    <source>
        <strain evidence="4">Okayama-7 / 130 / ATCC MYA-4618 / FGSC 9003</strain>
    </source>
</reference>
<feature type="compositionally biased region" description="Polar residues" evidence="1">
    <location>
        <begin position="579"/>
        <end position="590"/>
    </location>
</feature>
<dbReference type="InParanoid" id="A8NL29"/>
<feature type="compositionally biased region" description="Polar residues" evidence="1">
    <location>
        <begin position="431"/>
        <end position="445"/>
    </location>
</feature>
<feature type="compositionally biased region" description="Basic and acidic residues" evidence="1">
    <location>
        <begin position="341"/>
        <end position="358"/>
    </location>
</feature>
<dbReference type="VEuPathDB" id="FungiDB:CC1G_10472"/>
<feature type="domain" description="Rab-GAP TBC" evidence="2">
    <location>
        <begin position="2351"/>
        <end position="2540"/>
    </location>
</feature>
<feature type="compositionally biased region" description="Polar residues" evidence="1">
    <location>
        <begin position="1859"/>
        <end position="1868"/>
    </location>
</feature>
<feature type="compositionally biased region" description="Polar residues" evidence="1">
    <location>
        <begin position="1802"/>
        <end position="1821"/>
    </location>
</feature>
<feature type="compositionally biased region" description="Low complexity" evidence="1">
    <location>
        <begin position="112"/>
        <end position="122"/>
    </location>
</feature>
<feature type="compositionally biased region" description="Polar residues" evidence="1">
    <location>
        <begin position="1298"/>
        <end position="1310"/>
    </location>
</feature>
<keyword evidence="4" id="KW-1185">Reference proteome</keyword>
<organism evidence="3 4">
    <name type="scientific">Coprinopsis cinerea (strain Okayama-7 / 130 / ATCC MYA-4618 / FGSC 9003)</name>
    <name type="common">Inky cap fungus</name>
    <name type="synonym">Hormographiella aspergillata</name>
    <dbReference type="NCBI Taxonomy" id="240176"/>
    <lineage>
        <taxon>Eukaryota</taxon>
        <taxon>Fungi</taxon>
        <taxon>Dikarya</taxon>
        <taxon>Basidiomycota</taxon>
        <taxon>Agaricomycotina</taxon>
        <taxon>Agaricomycetes</taxon>
        <taxon>Agaricomycetidae</taxon>
        <taxon>Agaricales</taxon>
        <taxon>Agaricineae</taxon>
        <taxon>Psathyrellaceae</taxon>
        <taxon>Coprinopsis</taxon>
    </lineage>
</organism>
<feature type="region of interest" description="Disordered" evidence="1">
    <location>
        <begin position="753"/>
        <end position="773"/>
    </location>
</feature>
<comment type="caution">
    <text evidence="3">The sequence shown here is derived from an EMBL/GenBank/DDBJ whole genome shotgun (WGS) entry which is preliminary data.</text>
</comment>
<feature type="compositionally biased region" description="Acidic residues" evidence="1">
    <location>
        <begin position="474"/>
        <end position="483"/>
    </location>
</feature>
<feature type="compositionally biased region" description="Low complexity" evidence="1">
    <location>
        <begin position="1983"/>
        <end position="2005"/>
    </location>
</feature>
<feature type="compositionally biased region" description="Polar residues" evidence="1">
    <location>
        <begin position="1718"/>
        <end position="1727"/>
    </location>
</feature>
<feature type="compositionally biased region" description="Gly residues" evidence="1">
    <location>
        <begin position="1593"/>
        <end position="1612"/>
    </location>
</feature>
<feature type="compositionally biased region" description="Acidic residues" evidence="1">
    <location>
        <begin position="413"/>
        <end position="425"/>
    </location>
</feature>
<feature type="region of interest" description="Disordered" evidence="1">
    <location>
        <begin position="2613"/>
        <end position="2633"/>
    </location>
</feature>
<feature type="region of interest" description="Disordered" evidence="1">
    <location>
        <begin position="88"/>
        <end position="263"/>
    </location>
</feature>
<accession>A8NL29</accession>
<dbReference type="SUPFAM" id="SSF50044">
    <property type="entry name" value="SH3-domain"/>
    <property type="match status" value="1"/>
</dbReference>
<feature type="compositionally biased region" description="Pro residues" evidence="1">
    <location>
        <begin position="1484"/>
        <end position="1493"/>
    </location>
</feature>
<dbReference type="HOGENOM" id="CLU_227694_0_0_1"/>
<feature type="compositionally biased region" description="Gly residues" evidence="1">
    <location>
        <begin position="611"/>
        <end position="622"/>
    </location>
</feature>
<evidence type="ECO:0000256" key="1">
    <source>
        <dbReference type="SAM" id="MobiDB-lite"/>
    </source>
</evidence>
<dbReference type="SUPFAM" id="SSF47923">
    <property type="entry name" value="Ypt/Rab-GAP domain of gyp1p"/>
    <property type="match status" value="2"/>
</dbReference>
<feature type="compositionally biased region" description="Gly residues" evidence="1">
    <location>
        <begin position="504"/>
        <end position="519"/>
    </location>
</feature>
<feature type="compositionally biased region" description="Pro residues" evidence="1">
    <location>
        <begin position="1520"/>
        <end position="1545"/>
    </location>
</feature>
<dbReference type="KEGG" id="cci:CC1G_10472"/>
<dbReference type="Gene3D" id="1.10.8.270">
    <property type="entry name" value="putative rabgap domain of human tbc1 domain family member 14 like domains"/>
    <property type="match status" value="1"/>
</dbReference>
<feature type="compositionally biased region" description="Low complexity" evidence="1">
    <location>
        <begin position="1900"/>
        <end position="1939"/>
    </location>
</feature>
<dbReference type="OMA" id="HRINAPR"/>